<gene>
    <name evidence="1" type="ORF">DEH80_03140</name>
</gene>
<dbReference type="Gene3D" id="3.40.50.300">
    <property type="entry name" value="P-loop containing nucleotide triphosphate hydrolases"/>
    <property type="match status" value="1"/>
</dbReference>
<dbReference type="InterPro" id="IPR052736">
    <property type="entry name" value="Stf3_sulfotransferase"/>
</dbReference>
<organism evidence="1 2">
    <name type="scientific">Abyssibacter profundi</name>
    <dbReference type="NCBI Taxonomy" id="2182787"/>
    <lineage>
        <taxon>Bacteria</taxon>
        <taxon>Pseudomonadati</taxon>
        <taxon>Pseudomonadota</taxon>
        <taxon>Gammaproteobacteria</taxon>
        <taxon>Chromatiales</taxon>
        <taxon>Oceanococcaceae</taxon>
        <taxon>Abyssibacter</taxon>
    </lineage>
</organism>
<evidence type="ECO:0000313" key="2">
    <source>
        <dbReference type="Proteomes" id="UP000251800"/>
    </source>
</evidence>
<dbReference type="InterPro" id="IPR027417">
    <property type="entry name" value="P-loop_NTPase"/>
</dbReference>
<dbReference type="AlphaFoldDB" id="A0A363UPU5"/>
<accession>A0A363UPU5</accession>
<dbReference type="GO" id="GO:0016740">
    <property type="term" value="F:transferase activity"/>
    <property type="evidence" value="ECO:0007669"/>
    <property type="project" value="UniProtKB-KW"/>
</dbReference>
<dbReference type="Pfam" id="PF13469">
    <property type="entry name" value="Sulfotransfer_3"/>
    <property type="match status" value="1"/>
</dbReference>
<dbReference type="RefSeq" id="WP_109719001.1">
    <property type="nucleotide sequence ID" value="NZ_QEQK01000002.1"/>
</dbReference>
<proteinExistence type="predicted"/>
<protein>
    <submittedName>
        <fullName evidence="1">Sulfotransferase</fullName>
    </submittedName>
</protein>
<reference evidence="1 2" key="1">
    <citation type="submission" date="2018-05" db="EMBL/GenBank/DDBJ databases">
        <title>Abyssibacter profundi OUC007T gen. nov., sp. nov, a marine bacterium isolated from seawater of the Mariana Trench.</title>
        <authorList>
            <person name="Zhou S."/>
        </authorList>
    </citation>
    <scope>NUCLEOTIDE SEQUENCE [LARGE SCALE GENOMIC DNA]</scope>
    <source>
        <strain evidence="1 2">OUC007</strain>
    </source>
</reference>
<dbReference type="PANTHER" id="PTHR36451">
    <property type="entry name" value="PAPS-DEPENDENT SULFOTRANSFERASE STF3"/>
    <property type="match status" value="1"/>
</dbReference>
<evidence type="ECO:0000313" key="1">
    <source>
        <dbReference type="EMBL" id="PWN57498.1"/>
    </source>
</evidence>
<dbReference type="OrthoDB" id="9777890at2"/>
<dbReference type="EMBL" id="QEQK01000002">
    <property type="protein sequence ID" value="PWN57498.1"/>
    <property type="molecule type" value="Genomic_DNA"/>
</dbReference>
<sequence length="394" mass="43093">MSSALRRSLRVHGQMLRSAWTDQADAPRQPGRLLRLGALAAPYAAAQAVHWVGFALDELTHSDYRSVAVDAPLFVVGIPRSGTTFVHRTLAADPGFTSLTAWEALLAPSVTERRVAQALAAVDQSLGAPTLRGLNHMLARLSAQLDDIHPIAPDDAEEDYLALLPMAGCFLPALGFPGAESLWALADLDEAVSPTNQAVLLAAYHGLLQRHLYAHRTDTGHAPRLLSKNAAFSTWTPALAQRYPDARFIVCMRDPVEALSSQLSSIAAARELFGTDPEGRTFPDRFRHIYAASLRSLRRAIDASPQRFAVVQMEALKQRPGKTLHDALTALNERVSPELGHALARADRQAGGFQSAHRHRIEQFGLCSQTLRRELEPDYHAICAHRIDTLQEAS</sequence>
<comment type="caution">
    <text evidence="1">The sequence shown here is derived from an EMBL/GenBank/DDBJ whole genome shotgun (WGS) entry which is preliminary data.</text>
</comment>
<keyword evidence="1" id="KW-0808">Transferase</keyword>
<name>A0A363UPU5_9GAMM</name>
<dbReference type="SUPFAM" id="SSF52540">
    <property type="entry name" value="P-loop containing nucleoside triphosphate hydrolases"/>
    <property type="match status" value="1"/>
</dbReference>
<dbReference type="PANTHER" id="PTHR36451:SF1">
    <property type="entry name" value="OMEGA-HYDROXY-BETA-DIHYDROMENAQUINONE-9 SULFOTRANSFERASE STF3"/>
    <property type="match status" value="1"/>
</dbReference>
<dbReference type="Proteomes" id="UP000251800">
    <property type="component" value="Unassembled WGS sequence"/>
</dbReference>
<keyword evidence="2" id="KW-1185">Reference proteome</keyword>